<dbReference type="GO" id="GO:0015074">
    <property type="term" value="P:DNA integration"/>
    <property type="evidence" value="ECO:0007669"/>
    <property type="project" value="InterPro"/>
</dbReference>
<sequence>MDFMTDSLVNGRRFRLLNIIDDYNRESLWIEIDTSLPSLRVIRVLEMIIEMRGNPLKIGVGNGPEFISNQLQQWCHDRNIQLQLIKPGKPVQNAFIERNKGSLRRGMLDAYHFFTLAEVRIMAEEWRQDYNSSRPHQAFGFVPPLKFGKEI</sequence>
<accession>A0A327VZR9</accession>
<organism evidence="2 3">
    <name type="scientific">Chitinophaga dinghuensis</name>
    <dbReference type="NCBI Taxonomy" id="1539050"/>
    <lineage>
        <taxon>Bacteria</taxon>
        <taxon>Pseudomonadati</taxon>
        <taxon>Bacteroidota</taxon>
        <taxon>Chitinophagia</taxon>
        <taxon>Chitinophagales</taxon>
        <taxon>Chitinophagaceae</taxon>
        <taxon>Chitinophaga</taxon>
    </lineage>
</organism>
<dbReference type="SUPFAM" id="SSF53098">
    <property type="entry name" value="Ribonuclease H-like"/>
    <property type="match status" value="1"/>
</dbReference>
<gene>
    <name evidence="2" type="ORF">CLV59_104207</name>
</gene>
<proteinExistence type="predicted"/>
<dbReference type="PANTHER" id="PTHR47515:SF2">
    <property type="entry name" value="INTEGRASE CORE DOMAIN PROTEIN"/>
    <property type="match status" value="1"/>
</dbReference>
<dbReference type="PANTHER" id="PTHR47515">
    <property type="entry name" value="LOW CALCIUM RESPONSE LOCUS PROTEIN T"/>
    <property type="match status" value="1"/>
</dbReference>
<evidence type="ECO:0000259" key="1">
    <source>
        <dbReference type="PROSITE" id="PS50994"/>
    </source>
</evidence>
<dbReference type="GO" id="GO:0003676">
    <property type="term" value="F:nucleic acid binding"/>
    <property type="evidence" value="ECO:0007669"/>
    <property type="project" value="InterPro"/>
</dbReference>
<dbReference type="InterPro" id="IPR012337">
    <property type="entry name" value="RNaseH-like_sf"/>
</dbReference>
<evidence type="ECO:0000313" key="2">
    <source>
        <dbReference type="EMBL" id="RAJ81982.1"/>
    </source>
</evidence>
<dbReference type="PROSITE" id="PS50994">
    <property type="entry name" value="INTEGRASE"/>
    <property type="match status" value="1"/>
</dbReference>
<dbReference type="InterPro" id="IPR036397">
    <property type="entry name" value="RNaseH_sf"/>
</dbReference>
<dbReference type="InterPro" id="IPR001584">
    <property type="entry name" value="Integrase_cat-core"/>
</dbReference>
<dbReference type="Pfam" id="PF13683">
    <property type="entry name" value="rve_3"/>
    <property type="match status" value="1"/>
</dbReference>
<feature type="domain" description="Integrase catalytic" evidence="1">
    <location>
        <begin position="1"/>
        <end position="151"/>
    </location>
</feature>
<comment type="caution">
    <text evidence="2">The sequence shown here is derived from an EMBL/GenBank/DDBJ whole genome shotgun (WGS) entry which is preliminary data.</text>
</comment>
<dbReference type="Proteomes" id="UP000249819">
    <property type="component" value="Unassembled WGS sequence"/>
</dbReference>
<keyword evidence="3" id="KW-1185">Reference proteome</keyword>
<dbReference type="AlphaFoldDB" id="A0A327VZR9"/>
<name>A0A327VZR9_9BACT</name>
<reference evidence="2 3" key="1">
    <citation type="submission" date="2018-06" db="EMBL/GenBank/DDBJ databases">
        <title>Genomic Encyclopedia of Archaeal and Bacterial Type Strains, Phase II (KMG-II): from individual species to whole genera.</title>
        <authorList>
            <person name="Goeker M."/>
        </authorList>
    </citation>
    <scope>NUCLEOTIDE SEQUENCE [LARGE SCALE GENOMIC DNA]</scope>
    <source>
        <strain evidence="2 3">DSM 29821</strain>
    </source>
</reference>
<protein>
    <submittedName>
        <fullName evidence="2">Integrase-like protein</fullName>
    </submittedName>
</protein>
<dbReference type="Gene3D" id="3.30.420.10">
    <property type="entry name" value="Ribonuclease H-like superfamily/Ribonuclease H"/>
    <property type="match status" value="1"/>
</dbReference>
<dbReference type="EMBL" id="QLMA01000004">
    <property type="protein sequence ID" value="RAJ81982.1"/>
    <property type="molecule type" value="Genomic_DNA"/>
</dbReference>
<evidence type="ECO:0000313" key="3">
    <source>
        <dbReference type="Proteomes" id="UP000249819"/>
    </source>
</evidence>